<evidence type="ECO:0000313" key="1">
    <source>
        <dbReference type="EMBL" id="PYI36471.1"/>
    </source>
</evidence>
<sequence length="121" mass="13667">MQLYLIIHSGIPPLSHSSTPHDHDKSPAPKLVRRDVREVPGMHSKSSCDNAAPISRIHTNGPSRLPLCTRLYPASPLFYLSLRTIYMVSSHLICRETRNQIQSLLIHSLHFQGFNHSIILP</sequence>
<name>A0A2V5IK09_9EURO</name>
<organism evidence="1 2">
    <name type="scientific">Aspergillus indologenus CBS 114.80</name>
    <dbReference type="NCBI Taxonomy" id="1450541"/>
    <lineage>
        <taxon>Eukaryota</taxon>
        <taxon>Fungi</taxon>
        <taxon>Dikarya</taxon>
        <taxon>Ascomycota</taxon>
        <taxon>Pezizomycotina</taxon>
        <taxon>Eurotiomycetes</taxon>
        <taxon>Eurotiomycetidae</taxon>
        <taxon>Eurotiales</taxon>
        <taxon>Aspergillaceae</taxon>
        <taxon>Aspergillus</taxon>
        <taxon>Aspergillus subgen. Circumdati</taxon>
    </lineage>
</organism>
<evidence type="ECO:0000313" key="2">
    <source>
        <dbReference type="Proteomes" id="UP000248817"/>
    </source>
</evidence>
<protein>
    <submittedName>
        <fullName evidence="1">Uncharacterized protein</fullName>
    </submittedName>
</protein>
<dbReference type="AlphaFoldDB" id="A0A2V5IK09"/>
<proteinExistence type="predicted"/>
<accession>A0A2V5IK09</accession>
<gene>
    <name evidence="1" type="ORF">BP00DRAFT_106896</name>
</gene>
<dbReference type="EMBL" id="KZ825464">
    <property type="protein sequence ID" value="PYI36471.1"/>
    <property type="molecule type" value="Genomic_DNA"/>
</dbReference>
<keyword evidence="2" id="KW-1185">Reference proteome</keyword>
<dbReference type="Proteomes" id="UP000248817">
    <property type="component" value="Unassembled WGS sequence"/>
</dbReference>
<reference evidence="1 2" key="1">
    <citation type="submission" date="2018-02" db="EMBL/GenBank/DDBJ databases">
        <title>The genomes of Aspergillus section Nigri reveals drivers in fungal speciation.</title>
        <authorList>
            <consortium name="DOE Joint Genome Institute"/>
            <person name="Vesth T.C."/>
            <person name="Nybo J."/>
            <person name="Theobald S."/>
            <person name="Brandl J."/>
            <person name="Frisvad J.C."/>
            <person name="Nielsen K.F."/>
            <person name="Lyhne E.K."/>
            <person name="Kogle M.E."/>
            <person name="Kuo A."/>
            <person name="Riley R."/>
            <person name="Clum A."/>
            <person name="Nolan M."/>
            <person name="Lipzen A."/>
            <person name="Salamov A."/>
            <person name="Henrissat B."/>
            <person name="Wiebenga A."/>
            <person name="De vries R.P."/>
            <person name="Grigoriev I.V."/>
            <person name="Mortensen U.H."/>
            <person name="Andersen M.R."/>
            <person name="Baker S.E."/>
        </authorList>
    </citation>
    <scope>NUCLEOTIDE SEQUENCE [LARGE SCALE GENOMIC DNA]</scope>
    <source>
        <strain evidence="1 2">CBS 114.80</strain>
    </source>
</reference>